<dbReference type="EMBL" id="MG600062">
    <property type="protein sequence ID" value="AVM87394.1"/>
    <property type="molecule type" value="Viral_cRNA"/>
</dbReference>
<dbReference type="Proteomes" id="UP000297191">
    <property type="component" value="Segment"/>
</dbReference>
<proteinExistence type="predicted"/>
<reference evidence="1" key="1">
    <citation type="journal article" date="2018" name="Nature">
        <title>The evolutionary history of vertebrate RNA viruses.</title>
        <authorList>
            <person name="Shi M."/>
            <person name="Lin X.D."/>
            <person name="Chen X."/>
            <person name="Tian J.H."/>
            <person name="Chen L.J."/>
            <person name="Li K."/>
            <person name="Wang W."/>
            <person name="Eden J.S."/>
            <person name="Shen J.J."/>
            <person name="Liu L."/>
            <person name="Holmes E.C."/>
            <person name="Zhang Y.Z."/>
        </authorList>
    </citation>
    <scope>NUCLEOTIDE SEQUENCE [LARGE SCALE GENOMIC DNA]</scope>
    <source>
        <strain evidence="1">XYXMC57250</strain>
    </source>
</reference>
<protein>
    <submittedName>
        <fullName evidence="1">Uncharacterized protein</fullName>
    </submittedName>
</protein>
<name>A0A2P1GN49_9MONO</name>
<organism evidence="1">
    <name type="scientific">Wenling hoplichthys paramyxovirus</name>
    <dbReference type="NCBI Taxonomy" id="2116453"/>
    <lineage>
        <taxon>Viruses</taxon>
        <taxon>Riboviria</taxon>
        <taxon>Orthornavirae</taxon>
        <taxon>Negarnaviricota</taxon>
        <taxon>Haploviricotina</taxon>
        <taxon>Monjiviricetes</taxon>
        <taxon>Mononegavirales</taxon>
        <taxon>Paramyxoviridae</taxon>
        <taxon>Ichthysvirinae</taxon>
        <taxon>Hoplichthysvirus</taxon>
        <taxon>Hoplichthysvirus hoplichthysis</taxon>
    </lineage>
</organism>
<dbReference type="RefSeq" id="YP_010790498.1">
    <property type="nucleotide sequence ID" value="NC_075441.1"/>
</dbReference>
<evidence type="ECO:0000313" key="1">
    <source>
        <dbReference type="EMBL" id="AVM87394.1"/>
    </source>
</evidence>
<accession>A0A2P1GN49</accession>
<keyword evidence="2" id="KW-1185">Reference proteome</keyword>
<dbReference type="GeneID" id="80527896"/>
<dbReference type="KEGG" id="vg:80527896"/>
<sequence>MDSDLEKEAKTCITNWKEITAEAKELHKTIDDHLSKIRVLTRNIQGGIEKTIYVGINSKDYQTISAYKEIGADLKELEECNKMIKSTIDHEKGIPTRSRKIAHFIKMGKRNFVKKDDKSSCLSDTILSTIPENQNETSEL</sequence>
<evidence type="ECO:0000313" key="2">
    <source>
        <dbReference type="Proteomes" id="UP000297191"/>
    </source>
</evidence>